<proteinExistence type="inferred from homology"/>
<evidence type="ECO:0000256" key="7">
    <source>
        <dbReference type="ARBA" id="ARBA00022847"/>
    </source>
</evidence>
<keyword evidence="10 12" id="KW-0406">Ion transport</keyword>
<dbReference type="GO" id="GO:0015079">
    <property type="term" value="F:potassium ion transmembrane transporter activity"/>
    <property type="evidence" value="ECO:0007669"/>
    <property type="project" value="UniProtKB-UniRule"/>
</dbReference>
<dbReference type="STRING" id="43775.SAMN04489760_102182"/>
<accession>A0A1H7UXU0</accession>
<dbReference type="InterPro" id="IPR053951">
    <property type="entry name" value="K_trans_N"/>
</dbReference>
<evidence type="ECO:0000256" key="4">
    <source>
        <dbReference type="ARBA" id="ARBA00022475"/>
    </source>
</evidence>
<evidence type="ECO:0000256" key="12">
    <source>
        <dbReference type="HAMAP-Rule" id="MF_01522"/>
    </source>
</evidence>
<keyword evidence="5 12" id="KW-0633">Potassium transport</keyword>
<keyword evidence="4 12" id="KW-1003">Cell membrane</keyword>
<dbReference type="EMBL" id="FOBS01000002">
    <property type="protein sequence ID" value="SEM01782.1"/>
    <property type="molecule type" value="Genomic_DNA"/>
</dbReference>
<reference evidence="15 16" key="1">
    <citation type="submission" date="2016-10" db="EMBL/GenBank/DDBJ databases">
        <authorList>
            <person name="de Groot N.N."/>
        </authorList>
    </citation>
    <scope>NUCLEOTIDE SEQUENCE [LARGE SCALE GENOMIC DNA]</scope>
    <source>
        <strain evidence="15 16">DSM 8423</strain>
    </source>
</reference>
<keyword evidence="3 12" id="KW-0813">Transport</keyword>
<feature type="domain" description="K+ potassium transporter C-terminal" evidence="14">
    <location>
        <begin position="496"/>
        <end position="644"/>
    </location>
</feature>
<feature type="transmembrane region" description="Helical" evidence="12">
    <location>
        <begin position="359"/>
        <end position="380"/>
    </location>
</feature>
<sequence length="644" mass="70139">MIGHPDVNGSGSLQNSDNQPQSHLNGKFLFLALGALGVVFGDLGTSPLYTIRECFYGIHAIALTKANLLGTLSLIFWSLTMVVSIKYVIFILRADNRGEGGIFALLGLIPTSAGKITPHRRSMAALAGILAAGLLYGDGIITPAISVLSAIEGLEIATRAAAPAILPLTCLVLLGLFLVQRRGTADIGKIFGPIMLLWFAAIAALGIVQILNEPRVLRAVNPIHAFNFFLNNKFHGLVVLGSVVLCITGGEALYADLGHFGRNPIRFSWLAIAYPALLLNYFGQGALLLISPEMKINPFYGTVPSFLLYPMVCLSTVATVIASQALISGVYSLTQQAIQLGFFPRIRIVHTSSEMRGQIYIPFINYTLMLACIGVVLGFGGSGGLAGAYGIAVTGTMAVTSLLYFLVLIHRWRWPFWKAFPLVSLFLLFDVSFLGANLLKVLDGGWFTLLAALLITVAMTTWRRGREELNRKLQTERLPVEFFLEEVAKHKLGRVPGTAVFMTLSPTGTPPTLLHHVKHIHTLHEQVLLLTIRSVDVPTVPAKERVSVQELGQGFYRIEALNGFMQTPDVPLILKLASGYGLKTDPMTTTFYLGREALLTTGDSKMFRWRKALFAFMSRNAGTPAAYFNLPVNRVVELGAQVEL</sequence>
<evidence type="ECO:0000313" key="15">
    <source>
        <dbReference type="EMBL" id="SEM01782.1"/>
    </source>
</evidence>
<evidence type="ECO:0000256" key="6">
    <source>
        <dbReference type="ARBA" id="ARBA00022692"/>
    </source>
</evidence>
<name>A0A1H7UXU0_9BACT</name>
<dbReference type="HAMAP" id="MF_01522">
    <property type="entry name" value="Kup"/>
    <property type="match status" value="1"/>
</dbReference>
<feature type="transmembrane region" description="Helical" evidence="12">
    <location>
        <begin position="28"/>
        <end position="51"/>
    </location>
</feature>
<dbReference type="InterPro" id="IPR023051">
    <property type="entry name" value="Kup"/>
</dbReference>
<feature type="transmembrane region" description="Helical" evidence="12">
    <location>
        <begin position="307"/>
        <end position="333"/>
    </location>
</feature>
<feature type="transmembrane region" description="Helical" evidence="12">
    <location>
        <begin position="234"/>
        <end position="255"/>
    </location>
</feature>
<feature type="transmembrane region" description="Helical" evidence="12">
    <location>
        <begin position="445"/>
        <end position="462"/>
    </location>
</feature>
<keyword evidence="9 12" id="KW-1133">Transmembrane helix</keyword>
<evidence type="ECO:0000256" key="9">
    <source>
        <dbReference type="ARBA" id="ARBA00022989"/>
    </source>
</evidence>
<feature type="transmembrane region" description="Helical" evidence="12">
    <location>
        <begin position="72"/>
        <end position="94"/>
    </location>
</feature>
<feature type="transmembrane region" description="Helical" evidence="12">
    <location>
        <begin position="386"/>
        <end position="407"/>
    </location>
</feature>
<comment type="catalytic activity">
    <reaction evidence="12">
        <text>K(+)(in) + H(+)(in) = K(+)(out) + H(+)(out)</text>
        <dbReference type="Rhea" id="RHEA:28490"/>
        <dbReference type="ChEBI" id="CHEBI:15378"/>
        <dbReference type="ChEBI" id="CHEBI:29103"/>
    </reaction>
</comment>
<dbReference type="PANTHER" id="PTHR30540">
    <property type="entry name" value="OSMOTIC STRESS POTASSIUM TRANSPORTER"/>
    <property type="match status" value="1"/>
</dbReference>
<keyword evidence="11 12" id="KW-0472">Membrane</keyword>
<dbReference type="PANTHER" id="PTHR30540:SF79">
    <property type="entry name" value="LOW AFFINITY POTASSIUM TRANSPORT SYSTEM PROTEIN KUP"/>
    <property type="match status" value="1"/>
</dbReference>
<dbReference type="InterPro" id="IPR003855">
    <property type="entry name" value="K+_transporter"/>
</dbReference>
<keyword evidence="8 12" id="KW-0630">Potassium</keyword>
<protein>
    <recommendedName>
        <fullName evidence="12">Probable potassium transport system protein Kup</fullName>
    </recommendedName>
</protein>
<feature type="transmembrane region" description="Helical" evidence="12">
    <location>
        <begin position="124"/>
        <end position="148"/>
    </location>
</feature>
<feature type="transmembrane region" description="Helical" evidence="12">
    <location>
        <begin position="160"/>
        <end position="179"/>
    </location>
</feature>
<dbReference type="InterPro" id="IPR053952">
    <property type="entry name" value="K_trans_C"/>
</dbReference>
<evidence type="ECO:0000256" key="11">
    <source>
        <dbReference type="ARBA" id="ARBA00023136"/>
    </source>
</evidence>
<keyword evidence="6 12" id="KW-0812">Transmembrane</keyword>
<evidence type="ECO:0000256" key="8">
    <source>
        <dbReference type="ARBA" id="ARBA00022958"/>
    </source>
</evidence>
<evidence type="ECO:0000256" key="1">
    <source>
        <dbReference type="ARBA" id="ARBA00004141"/>
    </source>
</evidence>
<comment type="similarity">
    <text evidence="2 12">Belongs to the HAK/KUP transporter (TC 2.A.72) family.</text>
</comment>
<comment type="function">
    <text evidence="12">Transport of potassium into the cell. Likely operates as a K(+):H(+) symporter.</text>
</comment>
<evidence type="ECO:0000256" key="3">
    <source>
        <dbReference type="ARBA" id="ARBA00022448"/>
    </source>
</evidence>
<dbReference type="AlphaFoldDB" id="A0A1H7UXU0"/>
<feature type="transmembrane region" description="Helical" evidence="12">
    <location>
        <begin position="267"/>
        <end position="287"/>
    </location>
</feature>
<evidence type="ECO:0000259" key="14">
    <source>
        <dbReference type="Pfam" id="PF22776"/>
    </source>
</evidence>
<evidence type="ECO:0000259" key="13">
    <source>
        <dbReference type="Pfam" id="PF02705"/>
    </source>
</evidence>
<evidence type="ECO:0000256" key="5">
    <source>
        <dbReference type="ARBA" id="ARBA00022538"/>
    </source>
</evidence>
<evidence type="ECO:0000256" key="2">
    <source>
        <dbReference type="ARBA" id="ARBA00007019"/>
    </source>
</evidence>
<dbReference type="Pfam" id="PF22776">
    <property type="entry name" value="K_trans_C"/>
    <property type="match status" value="1"/>
</dbReference>
<feature type="transmembrane region" description="Helical" evidence="12">
    <location>
        <begin position="191"/>
        <end position="211"/>
    </location>
</feature>
<keyword evidence="16" id="KW-1185">Reference proteome</keyword>
<dbReference type="Proteomes" id="UP000198744">
    <property type="component" value="Unassembled WGS sequence"/>
</dbReference>
<evidence type="ECO:0000256" key="10">
    <source>
        <dbReference type="ARBA" id="ARBA00023065"/>
    </source>
</evidence>
<dbReference type="Pfam" id="PF02705">
    <property type="entry name" value="K_trans"/>
    <property type="match status" value="1"/>
</dbReference>
<feature type="domain" description="K+ potassium transporter integral membrane" evidence="13">
    <location>
        <begin position="31"/>
        <end position="485"/>
    </location>
</feature>
<keyword evidence="7 12" id="KW-0769">Symport</keyword>
<gene>
    <name evidence="12" type="primary">kup</name>
    <name evidence="15" type="ORF">SAMN04489760_102182</name>
</gene>
<comment type="subcellular location">
    <subcellularLocation>
        <location evidence="12">Cell membrane</location>
        <topology evidence="12">Multi-pass membrane protein</topology>
    </subcellularLocation>
    <subcellularLocation>
        <location evidence="1">Membrane</location>
        <topology evidence="1">Multi-pass membrane protein</topology>
    </subcellularLocation>
</comment>
<dbReference type="GO" id="GO:0005886">
    <property type="term" value="C:plasma membrane"/>
    <property type="evidence" value="ECO:0007669"/>
    <property type="project" value="UniProtKB-SubCell"/>
</dbReference>
<dbReference type="GO" id="GO:0015293">
    <property type="term" value="F:symporter activity"/>
    <property type="evidence" value="ECO:0007669"/>
    <property type="project" value="UniProtKB-UniRule"/>
</dbReference>
<evidence type="ECO:0000313" key="16">
    <source>
        <dbReference type="Proteomes" id="UP000198744"/>
    </source>
</evidence>
<organism evidence="15 16">
    <name type="scientific">Syntrophus gentianae</name>
    <dbReference type="NCBI Taxonomy" id="43775"/>
    <lineage>
        <taxon>Bacteria</taxon>
        <taxon>Pseudomonadati</taxon>
        <taxon>Thermodesulfobacteriota</taxon>
        <taxon>Syntrophia</taxon>
        <taxon>Syntrophales</taxon>
        <taxon>Syntrophaceae</taxon>
        <taxon>Syntrophus</taxon>
    </lineage>
</organism>
<feature type="transmembrane region" description="Helical" evidence="12">
    <location>
        <begin position="419"/>
        <end position="439"/>
    </location>
</feature>